<dbReference type="Proteomes" id="UP001302494">
    <property type="component" value="Chromosome"/>
</dbReference>
<dbReference type="PANTHER" id="PTHR11814">
    <property type="entry name" value="SULFATE TRANSPORTER"/>
    <property type="match status" value="1"/>
</dbReference>
<feature type="domain" description="STAS" evidence="6">
    <location>
        <begin position="449"/>
        <end position="550"/>
    </location>
</feature>
<dbReference type="Pfam" id="PF00916">
    <property type="entry name" value="Sulfate_transp"/>
    <property type="match status" value="1"/>
</dbReference>
<dbReference type="GO" id="GO:0055085">
    <property type="term" value="P:transmembrane transport"/>
    <property type="evidence" value="ECO:0007669"/>
    <property type="project" value="InterPro"/>
</dbReference>
<evidence type="ECO:0000259" key="6">
    <source>
        <dbReference type="PROSITE" id="PS50801"/>
    </source>
</evidence>
<feature type="transmembrane region" description="Helical" evidence="5">
    <location>
        <begin position="20"/>
        <end position="38"/>
    </location>
</feature>
<dbReference type="CDD" id="cd07042">
    <property type="entry name" value="STAS_SulP_like_sulfate_transporter"/>
    <property type="match status" value="1"/>
</dbReference>
<feature type="transmembrane region" description="Helical" evidence="5">
    <location>
        <begin position="99"/>
        <end position="117"/>
    </location>
</feature>
<keyword evidence="3 5" id="KW-1133">Transmembrane helix</keyword>
<evidence type="ECO:0000256" key="4">
    <source>
        <dbReference type="ARBA" id="ARBA00023136"/>
    </source>
</evidence>
<feature type="transmembrane region" description="Helical" evidence="5">
    <location>
        <begin position="198"/>
        <end position="222"/>
    </location>
</feature>
<name>A0AA96GKW3_9BACT</name>
<feature type="transmembrane region" description="Helical" evidence="5">
    <location>
        <begin position="44"/>
        <end position="63"/>
    </location>
</feature>
<feature type="transmembrane region" description="Helical" evidence="5">
    <location>
        <begin position="129"/>
        <end position="153"/>
    </location>
</feature>
<feature type="transmembrane region" description="Helical" evidence="5">
    <location>
        <begin position="328"/>
        <end position="358"/>
    </location>
</feature>
<evidence type="ECO:0000256" key="2">
    <source>
        <dbReference type="ARBA" id="ARBA00022692"/>
    </source>
</evidence>
<dbReference type="SUPFAM" id="SSF52091">
    <property type="entry name" value="SpoIIaa-like"/>
    <property type="match status" value="1"/>
</dbReference>
<evidence type="ECO:0000256" key="1">
    <source>
        <dbReference type="ARBA" id="ARBA00004141"/>
    </source>
</evidence>
<reference evidence="7 8" key="1">
    <citation type="submission" date="2023-01" db="EMBL/GenBank/DDBJ databases">
        <title>Cultivation and genomic characterization of new, ubiquitous marine nitrite-oxidizing bacteria from the Nitrospirales.</title>
        <authorList>
            <person name="Mueller A.J."/>
            <person name="Daebeler A."/>
            <person name="Herbold C.W."/>
            <person name="Kirkegaard R.H."/>
            <person name="Daims H."/>
        </authorList>
    </citation>
    <scope>NUCLEOTIDE SEQUENCE [LARGE SCALE GENOMIC DNA]</scope>
    <source>
        <strain evidence="7 8">DK</strain>
    </source>
</reference>
<evidence type="ECO:0000313" key="7">
    <source>
        <dbReference type="EMBL" id="WNM60918.1"/>
    </source>
</evidence>
<dbReference type="GO" id="GO:0016020">
    <property type="term" value="C:membrane"/>
    <property type="evidence" value="ECO:0007669"/>
    <property type="project" value="UniProtKB-SubCell"/>
</dbReference>
<dbReference type="InterPro" id="IPR036513">
    <property type="entry name" value="STAS_dom_sf"/>
</dbReference>
<protein>
    <submittedName>
        <fullName evidence="7">SulP family inorganic anion transporter</fullName>
    </submittedName>
</protein>
<keyword evidence="8" id="KW-1185">Reference proteome</keyword>
<dbReference type="EMBL" id="CP116968">
    <property type="protein sequence ID" value="WNM60918.1"/>
    <property type="molecule type" value="Genomic_DNA"/>
</dbReference>
<dbReference type="InterPro" id="IPR002645">
    <property type="entry name" value="STAS_dom"/>
</dbReference>
<dbReference type="Pfam" id="PF01740">
    <property type="entry name" value="STAS"/>
    <property type="match status" value="1"/>
</dbReference>
<feature type="transmembrane region" description="Helical" evidence="5">
    <location>
        <begin position="173"/>
        <end position="191"/>
    </location>
</feature>
<gene>
    <name evidence="7" type="ORF">PQG83_14275</name>
</gene>
<keyword evidence="2 5" id="KW-0812">Transmembrane</keyword>
<dbReference type="PROSITE" id="PS50801">
    <property type="entry name" value="STAS"/>
    <property type="match status" value="1"/>
</dbReference>
<dbReference type="Gene3D" id="3.30.750.24">
    <property type="entry name" value="STAS domain"/>
    <property type="match status" value="1"/>
</dbReference>
<evidence type="ECO:0000256" key="5">
    <source>
        <dbReference type="SAM" id="Phobius"/>
    </source>
</evidence>
<comment type="subcellular location">
    <subcellularLocation>
        <location evidence="1">Membrane</location>
        <topology evidence="1">Multi-pass membrane protein</topology>
    </subcellularLocation>
</comment>
<keyword evidence="4 5" id="KW-0472">Membrane</keyword>
<feature type="transmembrane region" description="Helical" evidence="5">
    <location>
        <begin position="247"/>
        <end position="270"/>
    </location>
</feature>
<evidence type="ECO:0000313" key="8">
    <source>
        <dbReference type="Proteomes" id="UP001302494"/>
    </source>
</evidence>
<evidence type="ECO:0000256" key="3">
    <source>
        <dbReference type="ARBA" id="ARBA00022989"/>
    </source>
</evidence>
<sequence>MTYAAQESQFNFHHVKGDVLGGLTAGVVTLPLALAFGLQSGLGAVSGLYCAILLGAIAILFGGTRTLISTPTGPMTVVAALTVSQAISIAGSLELALGTIIGIFILAGVVQIVFGLLKIGGNIKYIPYPVLSGFMTGIGIILILFEVFPLMGLSAPSTIYGVFTGAAQALRDMNIQALALGGLTLVILYAAPKVSTTIPAALMALLVGTFLALATGLSVPLIGEVSQGLPSFQFERLLNVDVSQPSFIITAALTLGALGCIDTLLTAVIVDKITETKHQSNRELIGQGMGNVASALFGGLPGAGTTMSSIVNVKAGGRTRLAGVVSSLFLLTVLLGLGAYVQFVPIPVLAAILITVGLDIIDYKGLKEVVKVDRAESAILFIVLFLTVFVDLITAVGAGMTLSVFVFMKKMGDIGEEKIVLFPLRSLKIRKPCDLREEFVLPQDYLDTVYIKTFTGPVFFGFSHFLIDNVKQLPTVNILIFEMNRVPYLDQSAAHALELVFEYMQKRGIRVLLANINPQPLEMLRAVDLTPRIVPEHHIFEDIFDCVRWLEEEFVSDKTTLNPRVI</sequence>
<proteinExistence type="predicted"/>
<dbReference type="AlphaFoldDB" id="A0AA96GKW3"/>
<dbReference type="RefSeq" id="WP_312742333.1">
    <property type="nucleotide sequence ID" value="NZ_CP116968.1"/>
</dbReference>
<feature type="transmembrane region" description="Helical" evidence="5">
    <location>
        <begin position="378"/>
        <end position="408"/>
    </location>
</feature>
<dbReference type="InterPro" id="IPR011547">
    <property type="entry name" value="SLC26A/SulP_dom"/>
</dbReference>
<accession>A0AA96GKW3</accession>
<organism evidence="7 8">
    <name type="scientific">Candidatus Nitrospira neomarina</name>
    <dbReference type="NCBI Taxonomy" id="3020899"/>
    <lineage>
        <taxon>Bacteria</taxon>
        <taxon>Pseudomonadati</taxon>
        <taxon>Nitrospirota</taxon>
        <taxon>Nitrospiria</taxon>
        <taxon>Nitrospirales</taxon>
        <taxon>Nitrospiraceae</taxon>
        <taxon>Nitrospira</taxon>
    </lineage>
</organism>
<dbReference type="InterPro" id="IPR001902">
    <property type="entry name" value="SLC26A/SulP_fam"/>
</dbReference>
<dbReference type="KEGG" id="nneo:PQG83_14275"/>